<protein>
    <submittedName>
        <fullName evidence="1">NETI motif-containing protein</fullName>
    </submittedName>
</protein>
<dbReference type="EMBL" id="VYKL01000016">
    <property type="protein sequence ID" value="KAA9024361.1"/>
    <property type="molecule type" value="Genomic_DNA"/>
</dbReference>
<reference evidence="1 2" key="1">
    <citation type="submission" date="2019-09" db="EMBL/GenBank/DDBJ databases">
        <title>Whole genome sequences of isolates from the Mars Exploration Rovers.</title>
        <authorList>
            <person name="Seuylemezian A."/>
            <person name="Vaishampayan P."/>
        </authorList>
    </citation>
    <scope>NUCLEOTIDE SEQUENCE [LARGE SCALE GENOMIC DNA]</scope>
    <source>
        <strain evidence="1 2">MER_TA_151</strain>
    </source>
</reference>
<sequence>MGKKQQKKVIYEVQENETVADCLNRIQQDGFTPIRRTEVPIFRENTDGKEVSYEPIGRQIIFEVKKVETL</sequence>
<organism evidence="1 2">
    <name type="scientific">Niallia endozanthoxylica</name>
    <dbReference type="NCBI Taxonomy" id="2036016"/>
    <lineage>
        <taxon>Bacteria</taxon>
        <taxon>Bacillati</taxon>
        <taxon>Bacillota</taxon>
        <taxon>Bacilli</taxon>
        <taxon>Bacillales</taxon>
        <taxon>Bacillaceae</taxon>
        <taxon>Niallia</taxon>
    </lineage>
</organism>
<gene>
    <name evidence="1" type="ORF">F4V44_11405</name>
</gene>
<evidence type="ECO:0000313" key="2">
    <source>
        <dbReference type="Proteomes" id="UP000326671"/>
    </source>
</evidence>
<name>A0A5J5HTL6_9BACI</name>
<evidence type="ECO:0000313" key="1">
    <source>
        <dbReference type="EMBL" id="KAA9024361.1"/>
    </source>
</evidence>
<dbReference type="Pfam" id="PF14044">
    <property type="entry name" value="NETI"/>
    <property type="match status" value="1"/>
</dbReference>
<keyword evidence="2" id="KW-1185">Reference proteome</keyword>
<comment type="caution">
    <text evidence="1">The sequence shown here is derived from an EMBL/GenBank/DDBJ whole genome shotgun (WGS) entry which is preliminary data.</text>
</comment>
<proteinExistence type="predicted"/>
<dbReference type="OrthoDB" id="2354098at2"/>
<dbReference type="RefSeq" id="WP_150440151.1">
    <property type="nucleotide sequence ID" value="NZ_VYKL01000016.1"/>
</dbReference>
<dbReference type="InterPro" id="IPR025930">
    <property type="entry name" value="NETI"/>
</dbReference>
<accession>A0A5J5HTL6</accession>
<dbReference type="AlphaFoldDB" id="A0A5J5HTL6"/>
<dbReference type="Proteomes" id="UP000326671">
    <property type="component" value="Unassembled WGS sequence"/>
</dbReference>